<organism evidence="12 13">
    <name type="scientific">Pedobacter chinensis</name>
    <dbReference type="NCBI Taxonomy" id="2282421"/>
    <lineage>
        <taxon>Bacteria</taxon>
        <taxon>Pseudomonadati</taxon>
        <taxon>Bacteroidota</taxon>
        <taxon>Sphingobacteriia</taxon>
        <taxon>Sphingobacteriales</taxon>
        <taxon>Sphingobacteriaceae</taxon>
        <taxon>Pedobacter</taxon>
    </lineage>
</organism>
<keyword evidence="7" id="KW-0653">Protein transport</keyword>
<dbReference type="PANTHER" id="PTHR33446:SF2">
    <property type="entry name" value="PROTEIN TONB"/>
    <property type="match status" value="1"/>
</dbReference>
<keyword evidence="3" id="KW-0813">Transport</keyword>
<dbReference type="NCBIfam" id="TIGR01352">
    <property type="entry name" value="tonB_Cterm"/>
    <property type="match status" value="1"/>
</dbReference>
<dbReference type="GO" id="GO:0015031">
    <property type="term" value="P:protein transport"/>
    <property type="evidence" value="ECO:0007669"/>
    <property type="project" value="UniProtKB-KW"/>
</dbReference>
<proteinExistence type="inferred from homology"/>
<evidence type="ECO:0000256" key="6">
    <source>
        <dbReference type="ARBA" id="ARBA00022692"/>
    </source>
</evidence>
<dbReference type="InterPro" id="IPR037682">
    <property type="entry name" value="TonB_C"/>
</dbReference>
<accession>A0A369Q129</accession>
<evidence type="ECO:0000256" key="5">
    <source>
        <dbReference type="ARBA" id="ARBA00022519"/>
    </source>
</evidence>
<dbReference type="InterPro" id="IPR006260">
    <property type="entry name" value="TonB/TolA_C"/>
</dbReference>
<evidence type="ECO:0000256" key="9">
    <source>
        <dbReference type="ARBA" id="ARBA00023136"/>
    </source>
</evidence>
<dbReference type="PANTHER" id="PTHR33446">
    <property type="entry name" value="PROTEIN TONB-RELATED"/>
    <property type="match status" value="1"/>
</dbReference>
<feature type="domain" description="TonB C-terminal" evidence="11">
    <location>
        <begin position="139"/>
        <end position="187"/>
    </location>
</feature>
<dbReference type="OrthoDB" id="649093at2"/>
<evidence type="ECO:0000256" key="3">
    <source>
        <dbReference type="ARBA" id="ARBA00022448"/>
    </source>
</evidence>
<dbReference type="Proteomes" id="UP000253961">
    <property type="component" value="Unassembled WGS sequence"/>
</dbReference>
<keyword evidence="6" id="KW-0812">Transmembrane</keyword>
<evidence type="ECO:0000256" key="7">
    <source>
        <dbReference type="ARBA" id="ARBA00022927"/>
    </source>
</evidence>
<evidence type="ECO:0000256" key="4">
    <source>
        <dbReference type="ARBA" id="ARBA00022475"/>
    </source>
</evidence>
<dbReference type="PROSITE" id="PS52015">
    <property type="entry name" value="TONB_CTD"/>
    <property type="match status" value="1"/>
</dbReference>
<keyword evidence="5" id="KW-0997">Cell inner membrane</keyword>
<dbReference type="GO" id="GO:0098797">
    <property type="term" value="C:plasma membrane protein complex"/>
    <property type="evidence" value="ECO:0007669"/>
    <property type="project" value="TreeGrafter"/>
</dbReference>
<dbReference type="SUPFAM" id="SSF74653">
    <property type="entry name" value="TolA/TonB C-terminal domain"/>
    <property type="match status" value="1"/>
</dbReference>
<dbReference type="Pfam" id="PF03544">
    <property type="entry name" value="TonB_C"/>
    <property type="match status" value="1"/>
</dbReference>
<dbReference type="GO" id="GO:0031992">
    <property type="term" value="F:energy transducer activity"/>
    <property type="evidence" value="ECO:0007669"/>
    <property type="project" value="TreeGrafter"/>
</dbReference>
<feature type="chain" id="PRO_5016993504" evidence="10">
    <location>
        <begin position="20"/>
        <end position="187"/>
    </location>
</feature>
<reference evidence="12 13" key="1">
    <citation type="submission" date="2018-07" db="EMBL/GenBank/DDBJ databases">
        <title>Pedobacter sp. nov., isolated from soil.</title>
        <authorList>
            <person name="Zhou L.Y."/>
            <person name="Du Z.J."/>
        </authorList>
    </citation>
    <scope>NUCLEOTIDE SEQUENCE [LARGE SCALE GENOMIC DNA]</scope>
    <source>
        <strain evidence="12 13">JDX94</strain>
    </source>
</reference>
<dbReference type="EMBL" id="QPKV01000003">
    <property type="protein sequence ID" value="RDC57175.1"/>
    <property type="molecule type" value="Genomic_DNA"/>
</dbReference>
<evidence type="ECO:0000259" key="11">
    <source>
        <dbReference type="PROSITE" id="PS52015"/>
    </source>
</evidence>
<dbReference type="AlphaFoldDB" id="A0A369Q129"/>
<evidence type="ECO:0000256" key="1">
    <source>
        <dbReference type="ARBA" id="ARBA00004383"/>
    </source>
</evidence>
<comment type="caution">
    <text evidence="12">The sequence shown here is derived from an EMBL/GenBank/DDBJ whole genome shotgun (WGS) entry which is preliminary data.</text>
</comment>
<gene>
    <name evidence="12" type="ORF">DU508_08280</name>
</gene>
<name>A0A369Q129_9SPHI</name>
<evidence type="ECO:0000256" key="2">
    <source>
        <dbReference type="ARBA" id="ARBA00006555"/>
    </source>
</evidence>
<dbReference type="GO" id="GO:0055085">
    <property type="term" value="P:transmembrane transport"/>
    <property type="evidence" value="ECO:0007669"/>
    <property type="project" value="InterPro"/>
</dbReference>
<keyword evidence="9" id="KW-0472">Membrane</keyword>
<evidence type="ECO:0000256" key="10">
    <source>
        <dbReference type="SAM" id="SignalP"/>
    </source>
</evidence>
<keyword evidence="10" id="KW-0732">Signal</keyword>
<evidence type="ECO:0000313" key="12">
    <source>
        <dbReference type="EMBL" id="RDC57175.1"/>
    </source>
</evidence>
<comment type="similarity">
    <text evidence="2">Belongs to the TonB family.</text>
</comment>
<keyword evidence="4" id="KW-1003">Cell membrane</keyword>
<keyword evidence="13" id="KW-1185">Reference proteome</keyword>
<evidence type="ECO:0000313" key="13">
    <source>
        <dbReference type="Proteomes" id="UP000253961"/>
    </source>
</evidence>
<feature type="signal peptide" evidence="10">
    <location>
        <begin position="1"/>
        <end position="19"/>
    </location>
</feature>
<protein>
    <submittedName>
        <fullName evidence="12">TonB family protein</fullName>
    </submittedName>
</protein>
<evidence type="ECO:0000256" key="8">
    <source>
        <dbReference type="ARBA" id="ARBA00022989"/>
    </source>
</evidence>
<dbReference type="Gene3D" id="3.30.1150.10">
    <property type="match status" value="1"/>
</dbReference>
<keyword evidence="8" id="KW-1133">Transmembrane helix</keyword>
<dbReference type="RefSeq" id="WP_115402349.1">
    <property type="nucleotide sequence ID" value="NZ_QPKV01000003.1"/>
</dbReference>
<comment type="subcellular location">
    <subcellularLocation>
        <location evidence="1">Cell inner membrane</location>
        <topology evidence="1">Single-pass membrane protein</topology>
        <orientation evidence="1">Periplasmic side</orientation>
    </subcellularLocation>
</comment>
<sequence length="187" mass="20941">MKKLLLTFLGFVCCTLSVAAQQPPASSENLLFLIDGKLVLREEAAKINKESIESLTVIKQKKHKELFGINDDKDLIIVITKAKKNSPENLTIEEKISKINFKSESDAGTKPKTNPPSRDSIPNGVFDFISMEKQPQFPGGIKAFYDYLNANIKYPKEARKNHISGRVFLSFIVEKDGQLTNIKVTRG</sequence>
<dbReference type="InterPro" id="IPR051045">
    <property type="entry name" value="TonB-dependent_transducer"/>
</dbReference>